<dbReference type="PANTHER" id="PTHR48075">
    <property type="entry name" value="3-HYDROXYACYL-COA DEHYDROGENASE FAMILY PROTEIN"/>
    <property type="match status" value="1"/>
</dbReference>
<dbReference type="InterPro" id="IPR006180">
    <property type="entry name" value="3-OHacyl-CoA_DH_CS"/>
</dbReference>
<feature type="binding site" evidence="5">
    <location>
        <position position="33"/>
    </location>
    <ligand>
        <name>NAD(+)</name>
        <dbReference type="ChEBI" id="CHEBI:57540"/>
    </ligand>
</feature>
<dbReference type="InterPro" id="IPR006108">
    <property type="entry name" value="3HC_DH_C"/>
</dbReference>
<comment type="similarity">
    <text evidence="2">Belongs to the 3-hydroxyacyl-CoA dehydrogenase family.</text>
</comment>
<dbReference type="InterPro" id="IPR013328">
    <property type="entry name" value="6PGD_dom2"/>
</dbReference>
<dbReference type="Proteomes" id="UP000287969">
    <property type="component" value="Chromosome"/>
</dbReference>
<keyword evidence="5" id="KW-0520">NAD</keyword>
<dbReference type="UniPathway" id="UPA00863"/>
<feature type="binding site" evidence="5">
    <location>
        <begin position="10"/>
        <end position="15"/>
    </location>
    <ligand>
        <name>NAD(+)</name>
        <dbReference type="ChEBI" id="CHEBI:57540"/>
    </ligand>
</feature>
<gene>
    <name evidence="8" type="ORF">EQM13_05485</name>
</gene>
<dbReference type="GO" id="GO:0019605">
    <property type="term" value="P:butyrate metabolic process"/>
    <property type="evidence" value="ECO:0007669"/>
    <property type="project" value="UniProtKB-UniPathway"/>
</dbReference>
<feature type="binding site" evidence="5">
    <location>
        <position position="97"/>
    </location>
    <ligand>
        <name>NAD(+)</name>
        <dbReference type="ChEBI" id="CHEBI:57540"/>
    </ligand>
</feature>
<feature type="site" description="Important for catalytic activity" evidence="4">
    <location>
        <position position="140"/>
    </location>
</feature>
<evidence type="ECO:0000259" key="6">
    <source>
        <dbReference type="Pfam" id="PF00725"/>
    </source>
</evidence>
<dbReference type="SUPFAM" id="SSF48179">
    <property type="entry name" value="6-phosphogluconate dehydrogenase C-terminal domain-like"/>
    <property type="match status" value="1"/>
</dbReference>
<evidence type="ECO:0000256" key="1">
    <source>
        <dbReference type="ARBA" id="ARBA00005086"/>
    </source>
</evidence>
<dbReference type="SUPFAM" id="SSF51735">
    <property type="entry name" value="NAD(P)-binding Rossmann-fold domains"/>
    <property type="match status" value="1"/>
</dbReference>
<accession>A0A410QAQ0</accession>
<sequence length="283" mass="31422">MTINKLFVIGSGTMGSGIAQTAVQSGLEVTMSDINETFVERGRQNIEKRINRLVEKGKFTAEERDKALNRLKTTVGMKEAETADAVIEAASEDEKIKSGIFKELDEICPPETIFASNTSSISITYLASFTKRPDRVIGMHFFNPVPIMKLLEITMGYVTSQETLSKAKKVGEKMGKVYVVAKDKAGFIVNRLLDPMLNEAVYLVDEGVATVEDIDKALVYGCNYPMGPLALTDLIGLDVLLAVMETFYKEYGDPKYRPAPLLRKMVRAGKLGKKTKEGFYKYE</sequence>
<dbReference type="PANTHER" id="PTHR48075:SF5">
    <property type="entry name" value="3-HYDROXYBUTYRYL-COA DEHYDROGENASE"/>
    <property type="match status" value="1"/>
</dbReference>
<dbReference type="InterPro" id="IPR006176">
    <property type="entry name" value="3-OHacyl-CoA_DH_NAD-bd"/>
</dbReference>
<evidence type="ECO:0000256" key="2">
    <source>
        <dbReference type="ARBA" id="ARBA00009463"/>
    </source>
</evidence>
<dbReference type="AlphaFoldDB" id="A0A410QAQ0"/>
<dbReference type="GO" id="GO:0008691">
    <property type="term" value="F:3-hydroxybutyryl-CoA dehydrogenase activity"/>
    <property type="evidence" value="ECO:0007669"/>
    <property type="project" value="TreeGrafter"/>
</dbReference>
<dbReference type="PIRSF" id="PIRSF000105">
    <property type="entry name" value="HCDH"/>
    <property type="match status" value="1"/>
</dbReference>
<dbReference type="Gene3D" id="3.40.50.720">
    <property type="entry name" value="NAD(P)-binding Rossmann-like Domain"/>
    <property type="match status" value="1"/>
</dbReference>
<evidence type="ECO:0000256" key="3">
    <source>
        <dbReference type="ARBA" id="ARBA00023002"/>
    </source>
</evidence>
<feature type="binding site" evidence="5">
    <location>
        <position position="92"/>
    </location>
    <ligand>
        <name>NAD(+)</name>
        <dbReference type="ChEBI" id="CHEBI:57540"/>
    </ligand>
</feature>
<comment type="pathway">
    <text evidence="1">Lipid metabolism; butanoate metabolism.</text>
</comment>
<evidence type="ECO:0000256" key="4">
    <source>
        <dbReference type="PIRSR" id="PIRSR000105-1"/>
    </source>
</evidence>
<dbReference type="GO" id="GO:0006635">
    <property type="term" value="P:fatty acid beta-oxidation"/>
    <property type="evidence" value="ECO:0007669"/>
    <property type="project" value="TreeGrafter"/>
</dbReference>
<dbReference type="RefSeq" id="WP_128752163.1">
    <property type="nucleotide sequence ID" value="NZ_CP035282.1"/>
</dbReference>
<feature type="domain" description="3-hydroxyacyl-CoA dehydrogenase NAD binding" evidence="7">
    <location>
        <begin position="6"/>
        <end position="183"/>
    </location>
</feature>
<dbReference type="Pfam" id="PF00725">
    <property type="entry name" value="3HCDH"/>
    <property type="match status" value="1"/>
</dbReference>
<dbReference type="NCBIfam" id="NF005875">
    <property type="entry name" value="PRK07819.1"/>
    <property type="match status" value="1"/>
</dbReference>
<dbReference type="PROSITE" id="PS00067">
    <property type="entry name" value="3HCDH"/>
    <property type="match status" value="1"/>
</dbReference>
<dbReference type="Gene3D" id="1.10.1040.10">
    <property type="entry name" value="N-(1-d-carboxylethyl)-l-norvaline Dehydrogenase, domain 2"/>
    <property type="match status" value="1"/>
</dbReference>
<evidence type="ECO:0000259" key="7">
    <source>
        <dbReference type="Pfam" id="PF02737"/>
    </source>
</evidence>
<dbReference type="GO" id="GO:0070403">
    <property type="term" value="F:NAD+ binding"/>
    <property type="evidence" value="ECO:0007669"/>
    <property type="project" value="InterPro"/>
</dbReference>
<dbReference type="OrthoDB" id="9771883at2"/>
<feature type="binding site" evidence="5">
    <location>
        <position position="119"/>
    </location>
    <ligand>
        <name>NAD(+)</name>
        <dbReference type="ChEBI" id="CHEBI:57540"/>
    </ligand>
</feature>
<keyword evidence="9" id="KW-1185">Reference proteome</keyword>
<dbReference type="EMBL" id="CP035282">
    <property type="protein sequence ID" value="QAT61073.1"/>
    <property type="molecule type" value="Genomic_DNA"/>
</dbReference>
<dbReference type="FunFam" id="3.40.50.720:FF:000009">
    <property type="entry name" value="Fatty oxidation complex, alpha subunit"/>
    <property type="match status" value="1"/>
</dbReference>
<evidence type="ECO:0000256" key="5">
    <source>
        <dbReference type="PIRSR" id="PIRSR000105-2"/>
    </source>
</evidence>
<dbReference type="Pfam" id="PF02737">
    <property type="entry name" value="3HCDH_N"/>
    <property type="match status" value="1"/>
</dbReference>
<proteinExistence type="inferred from homology"/>
<dbReference type="InterPro" id="IPR022694">
    <property type="entry name" value="3-OHacyl-CoA_DH"/>
</dbReference>
<reference evidence="9" key="1">
    <citation type="submission" date="2019-01" db="EMBL/GenBank/DDBJ databases">
        <title>Draft genomes of a novel of Sporanaerobacter strains.</title>
        <authorList>
            <person name="Ma S."/>
        </authorList>
    </citation>
    <scope>NUCLEOTIDE SEQUENCE [LARGE SCALE GENOMIC DNA]</scope>
    <source>
        <strain evidence="9">NJN-17</strain>
    </source>
</reference>
<feature type="domain" description="3-hydroxyacyl-CoA dehydrogenase C-terminal" evidence="6">
    <location>
        <begin position="186"/>
        <end position="282"/>
    </location>
</feature>
<name>A0A410QAQ0_9FIRM</name>
<evidence type="ECO:0000313" key="8">
    <source>
        <dbReference type="EMBL" id="QAT61073.1"/>
    </source>
</evidence>
<dbReference type="InterPro" id="IPR036291">
    <property type="entry name" value="NAD(P)-bd_dom_sf"/>
</dbReference>
<protein>
    <submittedName>
        <fullName evidence="8">3-hydroxybutyryl-CoA dehydrogenase</fullName>
    </submittedName>
</protein>
<organism evidence="8 9">
    <name type="scientific">Acidilutibacter cellobiosedens</name>
    <dbReference type="NCBI Taxonomy" id="2507161"/>
    <lineage>
        <taxon>Bacteria</taxon>
        <taxon>Bacillati</taxon>
        <taxon>Bacillota</taxon>
        <taxon>Tissierellia</taxon>
        <taxon>Tissierellales</taxon>
        <taxon>Acidilutibacteraceae</taxon>
        <taxon>Acidilutibacter</taxon>
    </lineage>
</organism>
<feature type="binding site" evidence="5">
    <location>
        <position position="143"/>
    </location>
    <ligand>
        <name>NAD(+)</name>
        <dbReference type="ChEBI" id="CHEBI:57540"/>
    </ligand>
</feature>
<keyword evidence="3" id="KW-0560">Oxidoreductase</keyword>
<feature type="binding site" evidence="5">
    <location>
        <position position="274"/>
    </location>
    <ligand>
        <name>NAD(+)</name>
        <dbReference type="ChEBI" id="CHEBI:57540"/>
    </ligand>
</feature>
<evidence type="ECO:0000313" key="9">
    <source>
        <dbReference type="Proteomes" id="UP000287969"/>
    </source>
</evidence>
<dbReference type="InterPro" id="IPR008927">
    <property type="entry name" value="6-PGluconate_DH-like_C_sf"/>
</dbReference>
<dbReference type="KEGG" id="spoa:EQM13_05485"/>